<reference evidence="1 2" key="1">
    <citation type="submission" date="2018-11" db="EMBL/GenBank/DDBJ databases">
        <authorList>
            <consortium name="Pathogen Informatics"/>
        </authorList>
    </citation>
    <scope>NUCLEOTIDE SEQUENCE [LARGE SCALE GENOMIC DNA]</scope>
</reference>
<evidence type="ECO:0000313" key="1">
    <source>
        <dbReference type="EMBL" id="VDO29418.1"/>
    </source>
</evidence>
<name>A0A183F9T9_HELPZ</name>
<organism evidence="2 3">
    <name type="scientific">Heligmosomoides polygyrus</name>
    <name type="common">Parasitic roundworm</name>
    <dbReference type="NCBI Taxonomy" id="6339"/>
    <lineage>
        <taxon>Eukaryota</taxon>
        <taxon>Metazoa</taxon>
        <taxon>Ecdysozoa</taxon>
        <taxon>Nematoda</taxon>
        <taxon>Chromadorea</taxon>
        <taxon>Rhabditida</taxon>
        <taxon>Rhabditina</taxon>
        <taxon>Rhabditomorpha</taxon>
        <taxon>Strongyloidea</taxon>
        <taxon>Heligmosomidae</taxon>
        <taxon>Heligmosomoides</taxon>
    </lineage>
</organism>
<dbReference type="WBParaSite" id="HPBE_0000293101-mRNA-1">
    <property type="protein sequence ID" value="HPBE_0000293101-mRNA-1"/>
    <property type="gene ID" value="HPBE_0000293101"/>
</dbReference>
<evidence type="ECO:0000313" key="3">
    <source>
        <dbReference type="WBParaSite" id="HPBE_0000293101-mRNA-1"/>
    </source>
</evidence>
<sequence length="102" mass="11675">MYTTWQLSPGLSDVRGLVYKLFTGVILNRTSRTLDEGQTCEQAEFRKGFSTIDHIHTITKLIDVSLCLTFINLKKVFDSVETEEKTNTTWISPLYKVTLLSK</sequence>
<accession>A0A3P7XHZ3</accession>
<proteinExistence type="predicted"/>
<accession>A0A183F9T9</accession>
<reference evidence="3" key="2">
    <citation type="submission" date="2019-09" db="UniProtKB">
        <authorList>
            <consortium name="WormBaseParasite"/>
        </authorList>
    </citation>
    <scope>IDENTIFICATION</scope>
</reference>
<protein>
    <submittedName>
        <fullName evidence="3">Reverse transcriptase domain-containing protein</fullName>
    </submittedName>
</protein>
<dbReference type="OrthoDB" id="410104at2759"/>
<dbReference type="AlphaFoldDB" id="A0A183F9T9"/>
<dbReference type="EMBL" id="UZAH01005573">
    <property type="protein sequence ID" value="VDO29418.1"/>
    <property type="molecule type" value="Genomic_DNA"/>
</dbReference>
<evidence type="ECO:0000313" key="2">
    <source>
        <dbReference type="Proteomes" id="UP000050761"/>
    </source>
</evidence>
<keyword evidence="2" id="KW-1185">Reference proteome</keyword>
<dbReference type="Proteomes" id="UP000050761">
    <property type="component" value="Unassembled WGS sequence"/>
</dbReference>
<gene>
    <name evidence="1" type="ORF">HPBE_LOCUS2932</name>
</gene>